<keyword evidence="11" id="KW-1185">Reference proteome</keyword>
<dbReference type="InterPro" id="IPR029044">
    <property type="entry name" value="Nucleotide-diphossugar_trans"/>
</dbReference>
<keyword evidence="5 8" id="KW-0460">Magnesium</keyword>
<gene>
    <name evidence="8" type="primary">mobA</name>
    <name evidence="10" type="ORF">H7F49_15685</name>
</gene>
<comment type="subcellular location">
    <subcellularLocation>
        <location evidence="8">Cytoplasm</location>
    </subcellularLocation>
</comment>
<comment type="domain">
    <text evidence="8">The N-terminal domain determines nucleotide recognition and specific binding, while the C-terminal domain determines the specific binding to the target protein.</text>
</comment>
<dbReference type="PANTHER" id="PTHR19136:SF81">
    <property type="entry name" value="MOLYBDENUM COFACTOR GUANYLYLTRANSFERASE"/>
    <property type="match status" value="1"/>
</dbReference>
<keyword evidence="10" id="KW-0548">Nucleotidyltransferase</keyword>
<comment type="catalytic activity">
    <reaction evidence="8">
        <text>Mo-molybdopterin + GTP + H(+) = Mo-molybdopterin guanine dinucleotide + diphosphate</text>
        <dbReference type="Rhea" id="RHEA:34243"/>
        <dbReference type="ChEBI" id="CHEBI:15378"/>
        <dbReference type="ChEBI" id="CHEBI:33019"/>
        <dbReference type="ChEBI" id="CHEBI:37565"/>
        <dbReference type="ChEBI" id="CHEBI:71302"/>
        <dbReference type="ChEBI" id="CHEBI:71310"/>
        <dbReference type="EC" id="2.7.7.77"/>
    </reaction>
</comment>
<evidence type="ECO:0000256" key="8">
    <source>
        <dbReference type="HAMAP-Rule" id="MF_00316"/>
    </source>
</evidence>
<comment type="cofactor">
    <cofactor evidence="8">
        <name>Mg(2+)</name>
        <dbReference type="ChEBI" id="CHEBI:18420"/>
    </cofactor>
</comment>
<keyword evidence="7 8" id="KW-0501">Molybdenum cofactor biosynthesis</keyword>
<keyword evidence="2 8" id="KW-0808">Transferase</keyword>
<feature type="domain" description="MobA-like NTP transferase" evidence="9">
    <location>
        <begin position="16"/>
        <end position="148"/>
    </location>
</feature>
<evidence type="ECO:0000256" key="7">
    <source>
        <dbReference type="ARBA" id="ARBA00023150"/>
    </source>
</evidence>
<name>A0A7X1KDA6_9SPHN</name>
<evidence type="ECO:0000256" key="6">
    <source>
        <dbReference type="ARBA" id="ARBA00023134"/>
    </source>
</evidence>
<comment type="subunit">
    <text evidence="8">Monomer.</text>
</comment>
<keyword evidence="6 8" id="KW-0342">GTP-binding</keyword>
<dbReference type="EMBL" id="JACLAU010000036">
    <property type="protein sequence ID" value="MBC2653135.1"/>
    <property type="molecule type" value="Genomic_DNA"/>
</dbReference>
<dbReference type="EC" id="2.7.7.77" evidence="8"/>
<dbReference type="HAMAP" id="MF_00316">
    <property type="entry name" value="MobA"/>
    <property type="match status" value="1"/>
</dbReference>
<dbReference type="Pfam" id="PF12804">
    <property type="entry name" value="NTP_transf_3"/>
    <property type="match status" value="1"/>
</dbReference>
<keyword evidence="4 8" id="KW-0547">Nucleotide-binding</keyword>
<comment type="caution">
    <text evidence="10">The sequence shown here is derived from an EMBL/GenBank/DDBJ whole genome shotgun (WGS) entry which is preliminary data.</text>
</comment>
<feature type="binding site" evidence="8">
    <location>
        <position position="75"/>
    </location>
    <ligand>
        <name>GTP</name>
        <dbReference type="ChEBI" id="CHEBI:37565"/>
    </ligand>
</feature>
<comment type="similarity">
    <text evidence="8">Belongs to the MobA family.</text>
</comment>
<accession>A0A7X1KDA6</accession>
<feature type="binding site" evidence="8">
    <location>
        <position position="30"/>
    </location>
    <ligand>
        <name>GTP</name>
        <dbReference type="ChEBI" id="CHEBI:37565"/>
    </ligand>
</feature>
<sequence length="205" mass="21047">MTDPRPAEGTPAPLIVIAAGGRGSRMGGDKAGRLLAGRRLIDHAIAWAQRQGDRVAIAAATGAAPDPAGLPVLIDRNPQLGAIAALLSAMHHAAALGLGQAVLIGCDTPFLPDDLIARLGRAIGPAGAALPRRGGRVQTLAGLWRADPAGLERWIAAGGRSPWGYAEATGLVMVDWPEHGDDPFANLNTPEDLALAEARIRAGGR</sequence>
<evidence type="ECO:0000256" key="2">
    <source>
        <dbReference type="ARBA" id="ARBA00022679"/>
    </source>
</evidence>
<dbReference type="InterPro" id="IPR025877">
    <property type="entry name" value="MobA-like_NTP_Trfase"/>
</dbReference>
<dbReference type="GO" id="GO:0006777">
    <property type="term" value="P:Mo-molybdopterin cofactor biosynthetic process"/>
    <property type="evidence" value="ECO:0007669"/>
    <property type="project" value="UniProtKB-KW"/>
</dbReference>
<evidence type="ECO:0000313" key="10">
    <source>
        <dbReference type="EMBL" id="MBC2653135.1"/>
    </source>
</evidence>
<dbReference type="GO" id="GO:0061603">
    <property type="term" value="F:molybdenum cofactor guanylyltransferase activity"/>
    <property type="evidence" value="ECO:0007669"/>
    <property type="project" value="UniProtKB-EC"/>
</dbReference>
<dbReference type="GO" id="GO:0005737">
    <property type="term" value="C:cytoplasm"/>
    <property type="evidence" value="ECO:0007669"/>
    <property type="project" value="UniProtKB-SubCell"/>
</dbReference>
<dbReference type="CDD" id="cd02503">
    <property type="entry name" value="MobA"/>
    <property type="match status" value="1"/>
</dbReference>
<comment type="function">
    <text evidence="8">Transfers a GMP moiety from GTP to Mo-molybdopterin (Mo-MPT) cofactor (Moco or molybdenum cofactor) to form Mo-molybdopterin guanine dinucleotide (Mo-MGD) cofactor.</text>
</comment>
<reference evidence="10 11" key="1">
    <citation type="submission" date="2020-08" db="EMBL/GenBank/DDBJ databases">
        <title>The genome sequence of Novosphingobium flavum 4Y4.</title>
        <authorList>
            <person name="Liu Y."/>
        </authorList>
    </citation>
    <scope>NUCLEOTIDE SEQUENCE [LARGE SCALE GENOMIC DNA]</scope>
    <source>
        <strain evidence="10 11">4Y4</strain>
    </source>
</reference>
<feature type="binding site" evidence="8">
    <location>
        <position position="107"/>
    </location>
    <ligand>
        <name>GTP</name>
        <dbReference type="ChEBI" id="CHEBI:37565"/>
    </ligand>
</feature>
<dbReference type="InterPro" id="IPR013482">
    <property type="entry name" value="Molybde_CF_guanTrfase"/>
</dbReference>
<dbReference type="PANTHER" id="PTHR19136">
    <property type="entry name" value="MOLYBDENUM COFACTOR GUANYLYLTRANSFERASE"/>
    <property type="match status" value="1"/>
</dbReference>
<keyword evidence="3 8" id="KW-0479">Metal-binding</keyword>
<organism evidence="10 11">
    <name type="scientific">Novosphingobium aerophilum</name>
    <dbReference type="NCBI Taxonomy" id="2839843"/>
    <lineage>
        <taxon>Bacteria</taxon>
        <taxon>Pseudomonadati</taxon>
        <taxon>Pseudomonadota</taxon>
        <taxon>Alphaproteobacteria</taxon>
        <taxon>Sphingomonadales</taxon>
        <taxon>Sphingomonadaceae</taxon>
        <taxon>Novosphingobium</taxon>
    </lineage>
</organism>
<dbReference type="GO" id="GO:0005525">
    <property type="term" value="F:GTP binding"/>
    <property type="evidence" value="ECO:0007669"/>
    <property type="project" value="UniProtKB-UniRule"/>
</dbReference>
<dbReference type="AlphaFoldDB" id="A0A7X1KDA6"/>
<dbReference type="RefSeq" id="WP_185684523.1">
    <property type="nucleotide sequence ID" value="NZ_JACLAU010000036.1"/>
</dbReference>
<evidence type="ECO:0000256" key="4">
    <source>
        <dbReference type="ARBA" id="ARBA00022741"/>
    </source>
</evidence>
<protein>
    <recommendedName>
        <fullName evidence="8">Molybdenum cofactor guanylyltransferase</fullName>
        <shortName evidence="8">MoCo guanylyltransferase</shortName>
        <ecNumber evidence="8">2.7.7.77</ecNumber>
    </recommendedName>
    <alternativeName>
        <fullName evidence="8">GTP:molybdopterin guanylyltransferase</fullName>
    </alternativeName>
    <alternativeName>
        <fullName evidence="8">Mo-MPT guanylyltransferase</fullName>
    </alternativeName>
    <alternativeName>
        <fullName evidence="8">Molybdopterin guanylyltransferase</fullName>
    </alternativeName>
    <alternativeName>
        <fullName evidence="8">Molybdopterin-guanine dinucleotide synthase</fullName>
        <shortName evidence="8">MGD synthase</shortName>
    </alternativeName>
</protein>
<evidence type="ECO:0000256" key="1">
    <source>
        <dbReference type="ARBA" id="ARBA00022490"/>
    </source>
</evidence>
<feature type="binding site" evidence="8">
    <location>
        <position position="107"/>
    </location>
    <ligand>
        <name>Mg(2+)</name>
        <dbReference type="ChEBI" id="CHEBI:18420"/>
    </ligand>
</feature>
<keyword evidence="1 8" id="KW-0963">Cytoplasm</keyword>
<evidence type="ECO:0000313" key="11">
    <source>
        <dbReference type="Proteomes" id="UP000520156"/>
    </source>
</evidence>
<dbReference type="SUPFAM" id="SSF53448">
    <property type="entry name" value="Nucleotide-diphospho-sugar transferases"/>
    <property type="match status" value="1"/>
</dbReference>
<evidence type="ECO:0000259" key="9">
    <source>
        <dbReference type="Pfam" id="PF12804"/>
    </source>
</evidence>
<evidence type="ECO:0000256" key="5">
    <source>
        <dbReference type="ARBA" id="ARBA00022842"/>
    </source>
</evidence>
<dbReference type="Gene3D" id="3.90.550.10">
    <property type="entry name" value="Spore Coat Polysaccharide Biosynthesis Protein SpsA, Chain A"/>
    <property type="match status" value="1"/>
</dbReference>
<dbReference type="GO" id="GO:0046872">
    <property type="term" value="F:metal ion binding"/>
    <property type="evidence" value="ECO:0007669"/>
    <property type="project" value="UniProtKB-KW"/>
</dbReference>
<proteinExistence type="inferred from homology"/>
<dbReference type="Proteomes" id="UP000520156">
    <property type="component" value="Unassembled WGS sequence"/>
</dbReference>
<evidence type="ECO:0000256" key="3">
    <source>
        <dbReference type="ARBA" id="ARBA00022723"/>
    </source>
</evidence>
<comment type="caution">
    <text evidence="8">Lacks conserved residue(s) required for the propagation of feature annotation.</text>
</comment>